<dbReference type="Proteomes" id="UP000321062">
    <property type="component" value="Chromosome"/>
</dbReference>
<dbReference type="InterPro" id="IPR050266">
    <property type="entry name" value="AB_hydrolase_sf"/>
</dbReference>
<evidence type="ECO:0000313" key="2">
    <source>
        <dbReference type="Proteomes" id="UP000321062"/>
    </source>
</evidence>
<name>A0A5B9DLE0_9HYPH</name>
<dbReference type="GO" id="GO:0016787">
    <property type="term" value="F:hydrolase activity"/>
    <property type="evidence" value="ECO:0007669"/>
    <property type="project" value="UniProtKB-KW"/>
</dbReference>
<evidence type="ECO:0000313" key="1">
    <source>
        <dbReference type="EMBL" id="QEE19836.1"/>
    </source>
</evidence>
<dbReference type="InterPro" id="IPR000073">
    <property type="entry name" value="AB_hydrolase_1"/>
</dbReference>
<keyword evidence="1" id="KW-0378">Hydrolase</keyword>
<dbReference type="PANTHER" id="PTHR43798">
    <property type="entry name" value="MONOACYLGLYCEROL LIPASE"/>
    <property type="match status" value="1"/>
</dbReference>
<dbReference type="InterPro" id="IPR029058">
    <property type="entry name" value="AB_hydrolase_fold"/>
</dbReference>
<dbReference type="KEGG" id="yti:FNA67_06465"/>
<reference evidence="1 2" key="1">
    <citation type="journal article" date="2015" name="Int. J. Syst. Evol. Microbiol.">
        <title>Youhaiella tibetensis gen. nov., sp. nov., isolated from subsurface sediment.</title>
        <authorList>
            <person name="Wang Y.X."/>
            <person name="Huang F.Q."/>
            <person name="Nogi Y."/>
            <person name="Pang S.J."/>
            <person name="Wang P.K."/>
            <person name="Lv J."/>
        </authorList>
    </citation>
    <scope>NUCLEOTIDE SEQUENCE [LARGE SCALE GENOMIC DNA]</scope>
    <source>
        <strain evidence="2">fig4</strain>
    </source>
</reference>
<dbReference type="SUPFAM" id="SSF53474">
    <property type="entry name" value="alpha/beta-Hydrolases"/>
    <property type="match status" value="1"/>
</dbReference>
<dbReference type="Gene3D" id="3.40.50.1820">
    <property type="entry name" value="alpha/beta hydrolase"/>
    <property type="match status" value="1"/>
</dbReference>
<dbReference type="PRINTS" id="PR00412">
    <property type="entry name" value="EPOXHYDRLASE"/>
</dbReference>
<keyword evidence="2" id="KW-1185">Reference proteome</keyword>
<dbReference type="EMBL" id="CP041690">
    <property type="protein sequence ID" value="QEE19836.1"/>
    <property type="molecule type" value="Genomic_DNA"/>
</dbReference>
<dbReference type="RefSeq" id="WP_147655450.1">
    <property type="nucleotide sequence ID" value="NZ_BMFM01000001.1"/>
</dbReference>
<dbReference type="PANTHER" id="PTHR43798:SF33">
    <property type="entry name" value="HYDROLASE, PUTATIVE (AFU_ORTHOLOGUE AFUA_2G14860)-RELATED"/>
    <property type="match status" value="1"/>
</dbReference>
<sequence length="290" mass="31479">MPAIDKTIATPYATIRVRETAGYGLPLLMIHGAGASKEVFDKQINTALGEMYRVIAIDLPGHGESSNAVDPAGTYSFGGFAKVVSEVLDELSVNKVAVYGWSLGGHIGIELLATDPRVVGLMLTGAPPVNRGPIGLLRGFQMHRDMLLASKEHFSDEDIARFTRLCFRDSEPPAGFIENVRRTDGHARTGVFKATMKGLDSDQKRVVERSPVPIAMVDGEFEPVARLSYVGNLAYQNLWSGKVNVIGGAGHAPFWEKPDHFNVLLHRFMGDMAVCARPRSGCGSDNRRAS</sequence>
<gene>
    <name evidence="1" type="ORF">FNA67_06465</name>
</gene>
<organism evidence="1 2">
    <name type="scientific">Paradevosia tibetensis</name>
    <dbReference type="NCBI Taxonomy" id="1447062"/>
    <lineage>
        <taxon>Bacteria</taxon>
        <taxon>Pseudomonadati</taxon>
        <taxon>Pseudomonadota</taxon>
        <taxon>Alphaproteobacteria</taxon>
        <taxon>Hyphomicrobiales</taxon>
        <taxon>Devosiaceae</taxon>
        <taxon>Paradevosia</taxon>
    </lineage>
</organism>
<dbReference type="GO" id="GO:0016020">
    <property type="term" value="C:membrane"/>
    <property type="evidence" value="ECO:0007669"/>
    <property type="project" value="TreeGrafter"/>
</dbReference>
<dbReference type="Pfam" id="PF00561">
    <property type="entry name" value="Abhydrolase_1"/>
    <property type="match status" value="1"/>
</dbReference>
<proteinExistence type="predicted"/>
<dbReference type="InterPro" id="IPR000639">
    <property type="entry name" value="Epox_hydrolase-like"/>
</dbReference>
<dbReference type="OrthoDB" id="9804723at2"/>
<dbReference type="AlphaFoldDB" id="A0A5B9DLE0"/>
<protein>
    <submittedName>
        <fullName evidence="1">Alpha/beta hydrolase</fullName>
    </submittedName>
</protein>
<accession>A0A5B9DLE0</accession>